<comment type="similarity">
    <text evidence="2">Belongs to the bacterial flagellin family.</text>
</comment>
<feature type="coiled-coil region" evidence="4">
    <location>
        <begin position="10"/>
        <end position="37"/>
    </location>
</feature>
<dbReference type="EMBL" id="BAAAEJ010000007">
    <property type="protein sequence ID" value="GAA0391392.1"/>
    <property type="molecule type" value="Genomic_DNA"/>
</dbReference>
<evidence type="ECO:0000256" key="3">
    <source>
        <dbReference type="ARBA" id="ARBA00023143"/>
    </source>
</evidence>
<accession>A0ABN0YCY8</accession>
<feature type="domain" description="Flagellin C-terminal" evidence="5">
    <location>
        <begin position="226"/>
        <end position="305"/>
    </location>
</feature>
<dbReference type="Gene3D" id="1.20.1330.10">
    <property type="entry name" value="f41 fragment of flagellin, N-terminal domain"/>
    <property type="match status" value="1"/>
</dbReference>
<evidence type="ECO:0000256" key="2">
    <source>
        <dbReference type="ARBA" id="ARBA00005709"/>
    </source>
</evidence>
<dbReference type="PANTHER" id="PTHR42792:SF2">
    <property type="entry name" value="FLAGELLIN"/>
    <property type="match status" value="1"/>
</dbReference>
<evidence type="ECO:0000256" key="1">
    <source>
        <dbReference type="ARBA" id="ARBA00004365"/>
    </source>
</evidence>
<gene>
    <name evidence="6" type="primary">flgL</name>
    <name evidence="6" type="ORF">GCM10009093_17520</name>
</gene>
<keyword evidence="7" id="KW-1185">Reference proteome</keyword>
<sequence>MSRVSTYGNYQSALMNLMAAQQRNSEAQNTVSTKKNATDLHGFGRDAATVNALRTSQNRITAYQEVSKTVADRLEAQDLAMGRLNEAATNSRLAIANAIASGRTEGLMAELEVQFQIAQNALNTKHQGQYLFSGGVTDKPPVATGNLDDLHAAGTTADAFENGYMRQSSRVDENVVMDTSFLADTLGEEMFAVFKDLKALDAATPLTGALDGATTTALTDLMNRFSTAATNVVNEQAKNGTYQQRVEKLIEDHQVRADSVEIMLGEKTDADMFKAVSELELSQISLQASAQVINQLRQVSLLDYLR</sequence>
<comment type="caution">
    <text evidence="6">The sequence shown here is derived from an EMBL/GenBank/DDBJ whole genome shotgun (WGS) entry which is preliminary data.</text>
</comment>
<dbReference type="PANTHER" id="PTHR42792">
    <property type="entry name" value="FLAGELLIN"/>
    <property type="match status" value="1"/>
</dbReference>
<keyword evidence="6" id="KW-0282">Flagellum</keyword>
<evidence type="ECO:0000256" key="4">
    <source>
        <dbReference type="SAM" id="Coils"/>
    </source>
</evidence>
<proteinExistence type="inferred from homology"/>
<dbReference type="Proteomes" id="UP001500791">
    <property type="component" value="Unassembled WGS sequence"/>
</dbReference>
<keyword evidence="4" id="KW-0175">Coiled coil</keyword>
<dbReference type="RefSeq" id="WP_167176862.1">
    <property type="nucleotide sequence ID" value="NZ_BAAAEJ010000007.1"/>
</dbReference>
<protein>
    <submittedName>
        <fullName evidence="6">Flagellar hook-associated protein FlgL</fullName>
    </submittedName>
</protein>
<keyword evidence="3" id="KW-0975">Bacterial flagellum</keyword>
<keyword evidence="6" id="KW-0969">Cilium</keyword>
<comment type="subcellular location">
    <subcellularLocation>
        <location evidence="1">Bacterial flagellum</location>
    </subcellularLocation>
</comment>
<evidence type="ECO:0000313" key="7">
    <source>
        <dbReference type="Proteomes" id="UP001500791"/>
    </source>
</evidence>
<dbReference type="Pfam" id="PF00700">
    <property type="entry name" value="Flagellin_C"/>
    <property type="match status" value="1"/>
</dbReference>
<dbReference type="InterPro" id="IPR001492">
    <property type="entry name" value="Flagellin"/>
</dbReference>
<dbReference type="SUPFAM" id="SSF64518">
    <property type="entry name" value="Phase 1 flagellin"/>
    <property type="match status" value="1"/>
</dbReference>
<evidence type="ECO:0000259" key="5">
    <source>
        <dbReference type="Pfam" id="PF00700"/>
    </source>
</evidence>
<organism evidence="6 7">
    <name type="scientific">Brevundimonas terrae</name>
    <dbReference type="NCBI Taxonomy" id="363631"/>
    <lineage>
        <taxon>Bacteria</taxon>
        <taxon>Pseudomonadati</taxon>
        <taxon>Pseudomonadota</taxon>
        <taxon>Alphaproteobacteria</taxon>
        <taxon>Caulobacterales</taxon>
        <taxon>Caulobacteraceae</taxon>
        <taxon>Brevundimonas</taxon>
    </lineage>
</organism>
<evidence type="ECO:0000313" key="6">
    <source>
        <dbReference type="EMBL" id="GAA0391392.1"/>
    </source>
</evidence>
<dbReference type="InterPro" id="IPR046358">
    <property type="entry name" value="Flagellin_C"/>
</dbReference>
<name>A0ABN0YCY8_9CAUL</name>
<keyword evidence="6" id="KW-0966">Cell projection</keyword>
<reference evidence="6 7" key="1">
    <citation type="journal article" date="2019" name="Int. J. Syst. Evol. Microbiol.">
        <title>The Global Catalogue of Microorganisms (GCM) 10K type strain sequencing project: providing services to taxonomists for standard genome sequencing and annotation.</title>
        <authorList>
            <consortium name="The Broad Institute Genomics Platform"/>
            <consortium name="The Broad Institute Genome Sequencing Center for Infectious Disease"/>
            <person name="Wu L."/>
            <person name="Ma J."/>
        </authorList>
    </citation>
    <scope>NUCLEOTIDE SEQUENCE [LARGE SCALE GENOMIC DNA]</scope>
    <source>
        <strain evidence="6 7">JCM 13476</strain>
    </source>
</reference>